<dbReference type="NCBIfam" id="TIGR03359">
    <property type="entry name" value="VI_chp_6"/>
    <property type="match status" value="1"/>
</dbReference>
<sequence>MREDLLEYYERELAYVRQLGAEFAQKYPRVASRLLLEPDRCDDPHVERLIEAFAFLAARVHLRIDDDFPEITSALLGIVSPHYLRPIPSMSVVECQLDPEQGKQTTGLRIPVGTQLATKRTFDGLPCRFHTAYPVHLWPFSVGECEWRHPERLTQPIRVHGAAGVIRMRLDCARDVFFDKLQISKLGFHVTGETNVVHTLYELLCRNCIAIFVRDPQQRGGKVVPIAPSDLRPVGFEEDEALLPYPRRSFEGYRLLQEYFTFSEKFLFFELSSLEAIREAGCKEQAEILFYFSRFDRPERQQDLEIGVTSRTLRLGCTPIINLFPQTAEPILVTHTKHEYLVIPDVRHQETTEIFSIEDVMASNTSRRESIELDPLYSYRFEGRKTTGRTYWHAMRRPNVLGEREPSTMHISLVDVDGQVTHPDAEVLTVRTTCSNFDLPSRLPFGLEEGDFSAEDFPAVQKITALRRPTPSYDPPDEKGQLWRLVSQLSLNYLSLVEEGVTALQEILRLHNFTDSSYLENQIGGITAMSSRPHFAIMQSGFGNIPARGMRIEIDFDERQFVGGGVYLFANVLDRFLGNYTSINSFCQLAARTNQRKEMLGEWPPRAGNKPLI</sequence>
<evidence type="ECO:0000313" key="2">
    <source>
        <dbReference type="Proteomes" id="UP000515312"/>
    </source>
</evidence>
<dbReference type="InterPro" id="IPR010272">
    <property type="entry name" value="T6SS_TssF"/>
</dbReference>
<dbReference type="PANTHER" id="PTHR35370">
    <property type="entry name" value="CYTOPLASMIC PROTEIN-RELATED-RELATED"/>
    <property type="match status" value="1"/>
</dbReference>
<protein>
    <submittedName>
        <fullName evidence="1">Type VI secretion system baseplate subunit TssF</fullName>
    </submittedName>
</protein>
<dbReference type="RefSeq" id="WP_186745461.1">
    <property type="nucleotide sequence ID" value="NZ_CP060394.1"/>
</dbReference>
<accession>A0A7G8BMN0</accession>
<dbReference type="Proteomes" id="UP000515312">
    <property type="component" value="Chromosome"/>
</dbReference>
<reference evidence="1 2" key="1">
    <citation type="submission" date="2020-08" db="EMBL/GenBank/DDBJ databases">
        <title>Edaphobacter telluris sp. nov. and Acidobacterium dinghuensis sp. nov., two acidobacteria isolated from forest soil.</title>
        <authorList>
            <person name="Fu J."/>
            <person name="Qiu L."/>
        </authorList>
    </citation>
    <scope>NUCLEOTIDE SEQUENCE [LARGE SCALE GENOMIC DNA]</scope>
    <source>
        <strain evidence="1">4Y35</strain>
    </source>
</reference>
<proteinExistence type="predicted"/>
<dbReference type="AlphaFoldDB" id="A0A7G8BMN0"/>
<keyword evidence="2" id="KW-1185">Reference proteome</keyword>
<name>A0A7G8BMN0_9BACT</name>
<dbReference type="EMBL" id="CP060394">
    <property type="protein sequence ID" value="QNI33800.1"/>
    <property type="molecule type" value="Genomic_DNA"/>
</dbReference>
<dbReference type="PIRSF" id="PIRSF028304">
    <property type="entry name" value="UCP028304"/>
    <property type="match status" value="1"/>
</dbReference>
<organism evidence="1 2">
    <name type="scientific">Alloacidobacterium dinghuense</name>
    <dbReference type="NCBI Taxonomy" id="2763107"/>
    <lineage>
        <taxon>Bacteria</taxon>
        <taxon>Pseudomonadati</taxon>
        <taxon>Acidobacteriota</taxon>
        <taxon>Terriglobia</taxon>
        <taxon>Terriglobales</taxon>
        <taxon>Acidobacteriaceae</taxon>
        <taxon>Alloacidobacterium</taxon>
    </lineage>
</organism>
<dbReference type="KEGG" id="adin:H7849_07735"/>
<evidence type="ECO:0000313" key="1">
    <source>
        <dbReference type="EMBL" id="QNI33800.1"/>
    </source>
</evidence>
<gene>
    <name evidence="1" type="primary">tssF</name>
    <name evidence="1" type="ORF">H7849_07735</name>
</gene>
<dbReference type="PANTHER" id="PTHR35370:SF1">
    <property type="entry name" value="TYPE VI SECRETION SYSTEM COMPONENT TSSF1"/>
    <property type="match status" value="1"/>
</dbReference>
<dbReference type="Pfam" id="PF05947">
    <property type="entry name" value="T6SS_TssF"/>
    <property type="match status" value="1"/>
</dbReference>